<feature type="transmembrane region" description="Helical" evidence="6">
    <location>
        <begin position="124"/>
        <end position="145"/>
    </location>
</feature>
<evidence type="ECO:0000256" key="5">
    <source>
        <dbReference type="SAM" id="MobiDB-lite"/>
    </source>
</evidence>
<feature type="region of interest" description="Disordered" evidence="5">
    <location>
        <begin position="557"/>
        <end position="584"/>
    </location>
</feature>
<dbReference type="InterPro" id="IPR036513">
    <property type="entry name" value="STAS_dom_sf"/>
</dbReference>
<evidence type="ECO:0000256" key="2">
    <source>
        <dbReference type="ARBA" id="ARBA00022692"/>
    </source>
</evidence>
<dbReference type="InterPro" id="IPR001902">
    <property type="entry name" value="SLC26A/SulP_fam"/>
</dbReference>
<feature type="domain" description="STAS" evidence="7">
    <location>
        <begin position="423"/>
        <end position="549"/>
    </location>
</feature>
<dbReference type="SUPFAM" id="SSF52091">
    <property type="entry name" value="SpoIIaa-like"/>
    <property type="match status" value="1"/>
</dbReference>
<feature type="transmembrane region" description="Helical" evidence="6">
    <location>
        <begin position="339"/>
        <end position="356"/>
    </location>
</feature>
<dbReference type="InterPro" id="IPR011547">
    <property type="entry name" value="SLC26A/SulP_dom"/>
</dbReference>
<feature type="transmembrane region" description="Helical" evidence="6">
    <location>
        <begin position="165"/>
        <end position="184"/>
    </location>
</feature>
<accession>A0ABW5UPS8</accession>
<gene>
    <name evidence="8" type="ORF">ACFSW6_16285</name>
</gene>
<evidence type="ECO:0000313" key="8">
    <source>
        <dbReference type="EMBL" id="MFD2755633.1"/>
    </source>
</evidence>
<proteinExistence type="predicted"/>
<dbReference type="EMBL" id="JBHUMV010000007">
    <property type="protein sequence ID" value="MFD2755633.1"/>
    <property type="molecule type" value="Genomic_DNA"/>
</dbReference>
<feature type="transmembrane region" description="Helical" evidence="6">
    <location>
        <begin position="191"/>
        <end position="213"/>
    </location>
</feature>
<feature type="compositionally biased region" description="Low complexity" evidence="5">
    <location>
        <begin position="557"/>
        <end position="568"/>
    </location>
</feature>
<organism evidence="8 9">
    <name type="scientific">Comamonas terrae</name>
    <dbReference type="NCBI Taxonomy" id="673548"/>
    <lineage>
        <taxon>Bacteria</taxon>
        <taxon>Pseudomonadati</taxon>
        <taxon>Pseudomonadota</taxon>
        <taxon>Betaproteobacteria</taxon>
        <taxon>Burkholderiales</taxon>
        <taxon>Comamonadaceae</taxon>
        <taxon>Comamonas</taxon>
    </lineage>
</organism>
<evidence type="ECO:0000256" key="3">
    <source>
        <dbReference type="ARBA" id="ARBA00022989"/>
    </source>
</evidence>
<evidence type="ECO:0000259" key="7">
    <source>
        <dbReference type="PROSITE" id="PS50801"/>
    </source>
</evidence>
<evidence type="ECO:0000313" key="9">
    <source>
        <dbReference type="Proteomes" id="UP001597463"/>
    </source>
</evidence>
<keyword evidence="9" id="KW-1185">Reference proteome</keyword>
<evidence type="ECO:0000256" key="1">
    <source>
        <dbReference type="ARBA" id="ARBA00004141"/>
    </source>
</evidence>
<feature type="transmembrane region" description="Helical" evidence="6">
    <location>
        <begin position="38"/>
        <end position="54"/>
    </location>
</feature>
<dbReference type="CDD" id="cd07042">
    <property type="entry name" value="STAS_SulP_like_sulfate_transporter"/>
    <property type="match status" value="1"/>
</dbReference>
<dbReference type="Pfam" id="PF00916">
    <property type="entry name" value="Sulfate_transp"/>
    <property type="match status" value="1"/>
</dbReference>
<comment type="caution">
    <text evidence="8">The sequence shown here is derived from an EMBL/GenBank/DDBJ whole genome shotgun (WGS) entry which is preliminary data.</text>
</comment>
<dbReference type="Gene3D" id="3.30.750.24">
    <property type="entry name" value="STAS domain"/>
    <property type="match status" value="1"/>
</dbReference>
<dbReference type="Pfam" id="PF01740">
    <property type="entry name" value="STAS"/>
    <property type="match status" value="1"/>
</dbReference>
<evidence type="ECO:0000256" key="6">
    <source>
        <dbReference type="SAM" id="Phobius"/>
    </source>
</evidence>
<protein>
    <submittedName>
        <fullName evidence="8">SulP family inorganic anion transporter</fullName>
    </submittedName>
</protein>
<keyword evidence="4 6" id="KW-0472">Membrane</keyword>
<comment type="subcellular location">
    <subcellularLocation>
        <location evidence="1">Membrane</location>
        <topology evidence="1">Multi-pass membrane protein</topology>
    </subcellularLocation>
</comment>
<sequence>MRAPALPAGADWVAGLSIAGLLLPEAVAYAGIAGLPPQAGVMALFAGLLAYGLLGSSRFAIVSSTSSAAAVLAAAMASVLHVSEAQRHLMGVAMVLMAGVIFALAGLARLGAVSQFIAKPVLRGFALGLALTIVVKQLPVAVGVHPQHSDFLRYAWDLLGQWRQWNPQGLAMMLAALLVLRLLGRWKAVPGALLVIAAGIALDALGYCGLWGIKAVGSLALGGSRPEVPDLALADWLRAGQLAMALALILYAESYSSIRSLALRHGDAVSPNRDLLALGAANALSALFQGMPVGAGYSASSANEVAGARSKAAGLIACAVVGLLVWQLLPWMERIPEPLLAAIVIHAVAHTLNPAVVRPYFDWKRDRFVVLAAFVAVILLGVLDGLLLAIAVSIAMLLKRFAEPRVSWLGQLAQSRDYVDTARHPEAVAVPGLLIARPEAPLFFGNADAIFAAIRERVDAMSGQKNEKDEKDGAGLRAVVLSLEESPDLDGTSLEALAEFAAQMQRQGLPLVLARTKDAVRELLARVQPPGLQTSAYAAWSVDDAVRPWLRAQAPASGASSAQAQGGAKTHLADAACDEEHGKG</sequence>
<dbReference type="InterPro" id="IPR002645">
    <property type="entry name" value="STAS_dom"/>
</dbReference>
<keyword evidence="2 6" id="KW-0812">Transmembrane</keyword>
<reference evidence="9" key="1">
    <citation type="journal article" date="2019" name="Int. J. Syst. Evol. Microbiol.">
        <title>The Global Catalogue of Microorganisms (GCM) 10K type strain sequencing project: providing services to taxonomists for standard genome sequencing and annotation.</title>
        <authorList>
            <consortium name="The Broad Institute Genomics Platform"/>
            <consortium name="The Broad Institute Genome Sequencing Center for Infectious Disease"/>
            <person name="Wu L."/>
            <person name="Ma J."/>
        </authorList>
    </citation>
    <scope>NUCLEOTIDE SEQUENCE [LARGE SCALE GENOMIC DNA]</scope>
    <source>
        <strain evidence="9">TISTR 1906</strain>
    </source>
</reference>
<feature type="transmembrane region" description="Helical" evidence="6">
    <location>
        <begin position="368"/>
        <end position="398"/>
    </location>
</feature>
<dbReference type="PROSITE" id="PS50801">
    <property type="entry name" value="STAS"/>
    <property type="match status" value="1"/>
</dbReference>
<keyword evidence="3 6" id="KW-1133">Transmembrane helix</keyword>
<feature type="transmembrane region" description="Helical" evidence="6">
    <location>
        <begin position="312"/>
        <end position="332"/>
    </location>
</feature>
<name>A0ABW5UPS8_9BURK</name>
<evidence type="ECO:0000256" key="4">
    <source>
        <dbReference type="ARBA" id="ARBA00023136"/>
    </source>
</evidence>
<feature type="transmembrane region" description="Helical" evidence="6">
    <location>
        <begin position="275"/>
        <end position="292"/>
    </location>
</feature>
<dbReference type="RefSeq" id="WP_083526737.1">
    <property type="nucleotide sequence ID" value="NZ_BCNT01000017.1"/>
</dbReference>
<feature type="transmembrane region" description="Helical" evidence="6">
    <location>
        <begin position="61"/>
        <end position="83"/>
    </location>
</feature>
<dbReference type="PANTHER" id="PTHR11814">
    <property type="entry name" value="SULFATE TRANSPORTER"/>
    <property type="match status" value="1"/>
</dbReference>
<dbReference type="Proteomes" id="UP001597463">
    <property type="component" value="Unassembled WGS sequence"/>
</dbReference>
<feature type="transmembrane region" description="Helical" evidence="6">
    <location>
        <begin position="89"/>
        <end position="112"/>
    </location>
</feature>